<name>A0AAN0NM74_9RHOB</name>
<gene>
    <name evidence="3" type="ORF">AABB31_10560</name>
</gene>
<dbReference type="PANTHER" id="PTHR43796">
    <property type="entry name" value="CARBOXYNORSPERMIDINE SYNTHASE"/>
    <property type="match status" value="1"/>
</dbReference>
<keyword evidence="4" id="KW-1185">Reference proteome</keyword>
<evidence type="ECO:0000313" key="4">
    <source>
        <dbReference type="Proteomes" id="UP001470809"/>
    </source>
</evidence>
<dbReference type="Gene3D" id="3.40.50.720">
    <property type="entry name" value="NAD(P)-binding Rossmann-like Domain"/>
    <property type="match status" value="1"/>
</dbReference>
<sequence length="541" mass="57914">MKVAVIGGTGTFGSRLVQLLVRDGHEVIIAARTFSAAQALAREMGASAMSFDRAGDHAPLWAQGPDVVVDAAGPFHAYGADPYALPKACIDHGVHYLDLADDADFCAGIATLDDAARAAGVFVLSGLSSVPAISSAAVAALAKDAIEIDEISSAILPGNRAPRGRAVVESILHQSGTAFEAPVDGLPRPIRSWSQPETFDLGAGMRRRGWMIVVPDQTLFAAYFGARSVDFRAGLELGVMNHALAVLSWMRGWRHFAIRPWFVSAILRLAALLGPFGSDRGGMSVTVKLRSADGWETRNWRMRVLNGDGPFIPAVAARAVLRKPTQISSGARAALCVVPLDDISTAMADLSVVTEMVTGPCVPVFAGFLGAAMDELPATVASVHDVIGPRVWAGRGQVKRGRGLWSRLLARLFGFPPAADNIAVEVLMVPSGDGETWERRFGDRRFRSHLRQAAGEMTERFGPFTFTLDLHVKDGALHFPVKRGRLGPLAIPRALLPISTAREFAQDGKFHFDVALHAPVTGALMVHYQGWLERAADRATA</sequence>
<dbReference type="EMBL" id="CP151767">
    <property type="protein sequence ID" value="WZU69239.1"/>
    <property type="molecule type" value="Genomic_DNA"/>
</dbReference>
<feature type="domain" description="Saccharopine dehydrogenase NADP binding" evidence="1">
    <location>
        <begin position="3"/>
        <end position="121"/>
    </location>
</feature>
<dbReference type="Pfam" id="PF03435">
    <property type="entry name" value="Sacchrp_dh_NADP"/>
    <property type="match status" value="1"/>
</dbReference>
<reference evidence="3 4" key="2">
    <citation type="submission" date="2024-08" db="EMBL/GenBank/DDBJ databases">
        <title>Phylogenomic analyses of a clade within the roseobacter group suggest taxonomic reassignments of species of the genera Aestuariivita, Citreicella, Loktanella, Nautella, Pelagibaca, Ruegeria, Thalassobius, Thiobacimonas and Tropicibacter, and the proposal o.</title>
        <authorList>
            <person name="Jeon C.O."/>
        </authorList>
    </citation>
    <scope>NUCLEOTIDE SEQUENCE [LARGE SCALE GENOMIC DNA]</scope>
    <source>
        <strain evidence="3 4">SS1-5</strain>
    </source>
</reference>
<feature type="domain" description="DUF4166" evidence="2">
    <location>
        <begin position="376"/>
        <end position="532"/>
    </location>
</feature>
<evidence type="ECO:0000259" key="2">
    <source>
        <dbReference type="Pfam" id="PF13761"/>
    </source>
</evidence>
<dbReference type="SUPFAM" id="SSF51735">
    <property type="entry name" value="NAD(P)-binding Rossmann-fold domains"/>
    <property type="match status" value="1"/>
</dbReference>
<protein>
    <submittedName>
        <fullName evidence="3">SDR family oxidoreductase</fullName>
    </submittedName>
</protein>
<dbReference type="InterPro" id="IPR025311">
    <property type="entry name" value="DUF4166"/>
</dbReference>
<reference evidence="4" key="1">
    <citation type="submission" date="2024-04" db="EMBL/GenBank/DDBJ databases">
        <title>Phylogenomic analyses of a clade within the roseobacter group suggest taxonomic reassignments of species of the genera Aestuariivita, Citreicella, Loktanella, Nautella, Pelagibaca, Ruegeria, Thalassobius, Thiobacimonas and Tropicibacter, and the proposal o.</title>
        <authorList>
            <person name="Jeon C.O."/>
        </authorList>
    </citation>
    <scope>NUCLEOTIDE SEQUENCE [LARGE SCALE GENOMIC DNA]</scope>
    <source>
        <strain evidence="4">SS1-5</strain>
    </source>
</reference>
<dbReference type="AlphaFoldDB" id="A0AAN0NM74"/>
<dbReference type="InterPro" id="IPR036291">
    <property type="entry name" value="NAD(P)-bd_dom_sf"/>
</dbReference>
<dbReference type="RefSeq" id="WP_342078530.1">
    <property type="nucleotide sequence ID" value="NZ_CP151767.2"/>
</dbReference>
<dbReference type="Proteomes" id="UP001470809">
    <property type="component" value="Chromosome"/>
</dbReference>
<dbReference type="InterPro" id="IPR005097">
    <property type="entry name" value="Sacchrp_dh_NADP-bd"/>
</dbReference>
<dbReference type="KEGG" id="yrh:AABB31_10560"/>
<dbReference type="Pfam" id="PF13761">
    <property type="entry name" value="DUF4166"/>
    <property type="match status" value="1"/>
</dbReference>
<organism evidence="3 4">
    <name type="scientific">Yoonia rhodophyticola</name>
    <dbReference type="NCBI Taxonomy" id="3137370"/>
    <lineage>
        <taxon>Bacteria</taxon>
        <taxon>Pseudomonadati</taxon>
        <taxon>Pseudomonadota</taxon>
        <taxon>Alphaproteobacteria</taxon>
        <taxon>Rhodobacterales</taxon>
        <taxon>Paracoccaceae</taxon>
        <taxon>Yoonia</taxon>
    </lineage>
</organism>
<evidence type="ECO:0000313" key="3">
    <source>
        <dbReference type="EMBL" id="WZU69239.1"/>
    </source>
</evidence>
<dbReference type="PANTHER" id="PTHR43796:SF2">
    <property type="entry name" value="CARBOXYNORSPERMIDINE SYNTHASE"/>
    <property type="match status" value="1"/>
</dbReference>
<proteinExistence type="predicted"/>
<accession>A0AAN0NM74</accession>
<evidence type="ECO:0000259" key="1">
    <source>
        <dbReference type="Pfam" id="PF03435"/>
    </source>
</evidence>